<proteinExistence type="predicted"/>
<dbReference type="Proteomes" id="UP001597417">
    <property type="component" value="Unassembled WGS sequence"/>
</dbReference>
<dbReference type="EMBL" id="JBHUKR010000006">
    <property type="protein sequence ID" value="MFD2416534.1"/>
    <property type="molecule type" value="Genomic_DNA"/>
</dbReference>
<evidence type="ECO:0000313" key="2">
    <source>
        <dbReference type="Proteomes" id="UP001597417"/>
    </source>
</evidence>
<protein>
    <submittedName>
        <fullName evidence="1">Uncharacterized protein</fullName>
    </submittedName>
</protein>
<comment type="caution">
    <text evidence="1">The sequence shown here is derived from an EMBL/GenBank/DDBJ whole genome shotgun (WGS) entry which is preliminary data.</text>
</comment>
<name>A0ABW5FQP1_9PSEU</name>
<reference evidence="2" key="1">
    <citation type="journal article" date="2019" name="Int. J. Syst. Evol. Microbiol.">
        <title>The Global Catalogue of Microorganisms (GCM) 10K type strain sequencing project: providing services to taxonomists for standard genome sequencing and annotation.</title>
        <authorList>
            <consortium name="The Broad Institute Genomics Platform"/>
            <consortium name="The Broad Institute Genome Sequencing Center for Infectious Disease"/>
            <person name="Wu L."/>
            <person name="Ma J."/>
        </authorList>
    </citation>
    <scope>NUCLEOTIDE SEQUENCE [LARGE SCALE GENOMIC DNA]</scope>
    <source>
        <strain evidence="2">CGMCC 4.7645</strain>
    </source>
</reference>
<sequence length="303" mass="33761">MSQPMPASLPKPFSFRAMMSELFGREPSPSVDFEPPVIASLTKPLTEAKVGMFVSCGVFHRADQTPLQPTNDLSYRLVSRETPLADLELAHRAAIRAFAVRDLNVAYPRDRMLELEQEGIFRELAANAVSLVGAISRQEEFLREVVPHIHDEFVSQEVDLVLLLPFCPACHLTVPLVARALEKRGLPTVMTSCLWERVHEYKAPRTAFLDFPMGCPAGKPGEPALQRDILRAALTIGARPQTAWSVDELPFSWSADGSRAWEDEVRQLYIDDAKGFDERAGSLAENRQSPAGEERDFAIRCAC</sequence>
<gene>
    <name evidence="1" type="ORF">ACFSXZ_09330</name>
</gene>
<keyword evidence="2" id="KW-1185">Reference proteome</keyword>
<organism evidence="1 2">
    <name type="scientific">Amycolatopsis pigmentata</name>
    <dbReference type="NCBI Taxonomy" id="450801"/>
    <lineage>
        <taxon>Bacteria</taxon>
        <taxon>Bacillati</taxon>
        <taxon>Actinomycetota</taxon>
        <taxon>Actinomycetes</taxon>
        <taxon>Pseudonocardiales</taxon>
        <taxon>Pseudonocardiaceae</taxon>
        <taxon>Amycolatopsis</taxon>
    </lineage>
</organism>
<evidence type="ECO:0000313" key="1">
    <source>
        <dbReference type="EMBL" id="MFD2416534.1"/>
    </source>
</evidence>
<accession>A0ABW5FQP1</accession>
<dbReference type="RefSeq" id="WP_378263405.1">
    <property type="nucleotide sequence ID" value="NZ_JBHUKR010000006.1"/>
</dbReference>